<feature type="non-terminal residue" evidence="1">
    <location>
        <position position="157"/>
    </location>
</feature>
<proteinExistence type="predicted"/>
<reference evidence="1" key="1">
    <citation type="submission" date="2024-09" db="EMBL/GenBank/DDBJ databases">
        <title>Black Yeasts Isolated from many extreme environments.</title>
        <authorList>
            <person name="Coleine C."/>
            <person name="Stajich J.E."/>
            <person name="Selbmann L."/>
        </authorList>
    </citation>
    <scope>NUCLEOTIDE SEQUENCE</scope>
    <source>
        <strain evidence="1">CCFEE 5737</strain>
    </source>
</reference>
<protein>
    <submittedName>
        <fullName evidence="1">Uncharacterized protein</fullName>
    </submittedName>
</protein>
<dbReference type="EMBL" id="JAWDJW010005588">
    <property type="protein sequence ID" value="KAK3067192.1"/>
    <property type="molecule type" value="Genomic_DNA"/>
</dbReference>
<gene>
    <name evidence="1" type="ORF">LTS18_001253</name>
</gene>
<dbReference type="Proteomes" id="UP001186974">
    <property type="component" value="Unassembled WGS sequence"/>
</dbReference>
<organism evidence="1 2">
    <name type="scientific">Coniosporium uncinatum</name>
    <dbReference type="NCBI Taxonomy" id="93489"/>
    <lineage>
        <taxon>Eukaryota</taxon>
        <taxon>Fungi</taxon>
        <taxon>Dikarya</taxon>
        <taxon>Ascomycota</taxon>
        <taxon>Pezizomycotina</taxon>
        <taxon>Dothideomycetes</taxon>
        <taxon>Dothideomycetes incertae sedis</taxon>
        <taxon>Coniosporium</taxon>
    </lineage>
</organism>
<comment type="caution">
    <text evidence="1">The sequence shown here is derived from an EMBL/GenBank/DDBJ whole genome shotgun (WGS) entry which is preliminary data.</text>
</comment>
<sequence>MVAITTEPSRFDPNKSTFQCPTNVTVKEFFSVVVFPRDQFNNPRYGVDDASALQLLTSNVSNRLSLTYGKVSACNDSLVVSAQAMAAGPHQLRIEGAESHSPLQGCPFDIQSQLSLAPANCTLSGDGIVPGLQGLDATITVDLKDQFGAAFVLPPGL</sequence>
<name>A0ACC3DEX2_9PEZI</name>
<accession>A0ACC3DEX2</accession>
<evidence type="ECO:0000313" key="2">
    <source>
        <dbReference type="Proteomes" id="UP001186974"/>
    </source>
</evidence>
<evidence type="ECO:0000313" key="1">
    <source>
        <dbReference type="EMBL" id="KAK3067192.1"/>
    </source>
</evidence>
<keyword evidence="2" id="KW-1185">Reference proteome</keyword>